<dbReference type="PANTHER" id="PTHR44227">
    <property type="match status" value="1"/>
</dbReference>
<name>A0ABS2K7Q0_9GAMM</name>
<dbReference type="EMBL" id="JADIKE010000038">
    <property type="protein sequence ID" value="MBM7126868.1"/>
    <property type="molecule type" value="Genomic_DNA"/>
</dbReference>
<feature type="transmembrane region" description="Helical" evidence="3">
    <location>
        <begin position="405"/>
        <end position="430"/>
    </location>
</feature>
<dbReference type="Proteomes" id="UP001430149">
    <property type="component" value="Unassembled WGS sequence"/>
</dbReference>
<gene>
    <name evidence="4" type="ORF">ISP19_15940</name>
</gene>
<comment type="caution">
    <text evidence="4">The sequence shown here is derived from an EMBL/GenBank/DDBJ whole genome shotgun (WGS) entry which is preliminary data.</text>
</comment>
<feature type="transmembrane region" description="Helical" evidence="3">
    <location>
        <begin position="117"/>
        <end position="140"/>
    </location>
</feature>
<feature type="transmembrane region" description="Helical" evidence="3">
    <location>
        <begin position="207"/>
        <end position="224"/>
    </location>
</feature>
<feature type="transmembrane region" description="Helical" evidence="3">
    <location>
        <begin position="345"/>
        <end position="363"/>
    </location>
</feature>
<feature type="transmembrane region" description="Helical" evidence="3">
    <location>
        <begin position="317"/>
        <end position="338"/>
    </location>
</feature>
<evidence type="ECO:0000313" key="4">
    <source>
        <dbReference type="EMBL" id="MBM7126868.1"/>
    </source>
</evidence>
<feature type="transmembrane region" description="Helical" evidence="3">
    <location>
        <begin position="84"/>
        <end position="105"/>
    </location>
</feature>
<keyword evidence="3" id="KW-0812">Transmembrane</keyword>
<evidence type="ECO:0000256" key="3">
    <source>
        <dbReference type="SAM" id="Phobius"/>
    </source>
</evidence>
<dbReference type="InterPro" id="IPR052346">
    <property type="entry name" value="O-mannosyl-transferase_TMTC"/>
</dbReference>
<accession>A0ABS2K7Q0</accession>
<keyword evidence="2" id="KW-0802">TPR repeat</keyword>
<evidence type="ECO:0000256" key="1">
    <source>
        <dbReference type="ARBA" id="ARBA00022737"/>
    </source>
</evidence>
<keyword evidence="3" id="KW-1133">Transmembrane helix</keyword>
<keyword evidence="5" id="KW-1185">Reference proteome</keyword>
<sequence>MILGLALTAAIYWPGLSGSFFFDDNPNIVDNKGVQPTDASLPSLINAALSSPSSEFKRPLSSLTFAANYLLTGLDPYWMKLTNLVIHLLNGWLVFLLARALIALAQRAVTIETQRTGVIAALIACGWMLLPINLTGVLYVVQRMESLANLFVLMGLIGYVAGRKLMLTQSNNPFSSQFRSDWGGFGICAASLAIFTLIGLLAKETAVMLPLYAFLIEWVLFGFYRRPITPSQNTHLREWRLISLYTIGLLIPLIVGLAWLLPSLLRPESWATRNFTLSTRLLSEARIVVDYIIWTLLPTPHALSFYHDNFVISTGLWHPWTTLPCILILVAMAGLVLVLRQRRPLASLGIALFLGAHLLTATILPLELVYEHRNYFASFGLLLAVVPLLTTGLSRQASQPAQGFILARSTTLATLLLLWTFETAITAIAWSSPLSLAETLATRAPGSPRAEYELGRTYIIYSHYDPSSPFTAMAYAPLERAAALPDSSILPQQALIFMNSRMHLPLKDAWWTSMIEKLKSRPPGVQDESSLGALTDCARDHDCDLPPQHMIDAYLAALSHPNPSARLLAMYGDYAWNVLDDRDLGVRMAEKAVKADPSETTYRITLIRMRVVLGQTSEAMCGYQQLALMNVGGRLDQELKSLLDMIEAHSQPASTTKP</sequence>
<protein>
    <recommendedName>
        <fullName evidence="6">Tetratricopeptide repeat-containing protein</fullName>
    </recommendedName>
</protein>
<evidence type="ECO:0000256" key="2">
    <source>
        <dbReference type="ARBA" id="ARBA00022803"/>
    </source>
</evidence>
<evidence type="ECO:0000313" key="5">
    <source>
        <dbReference type="Proteomes" id="UP001430149"/>
    </source>
</evidence>
<dbReference type="PANTHER" id="PTHR44227:SF3">
    <property type="entry name" value="PROTEIN O-MANNOSYL-TRANSFERASE TMTC4"/>
    <property type="match status" value="1"/>
</dbReference>
<feature type="transmembrane region" description="Helical" evidence="3">
    <location>
        <begin position="146"/>
        <end position="162"/>
    </location>
</feature>
<feature type="transmembrane region" description="Helical" evidence="3">
    <location>
        <begin position="182"/>
        <end position="201"/>
    </location>
</feature>
<feature type="transmembrane region" description="Helical" evidence="3">
    <location>
        <begin position="244"/>
        <end position="265"/>
    </location>
</feature>
<organism evidence="4 5">
    <name type="scientific">Dyella flava</name>
    <dbReference type="NCBI Taxonomy" id="1920170"/>
    <lineage>
        <taxon>Bacteria</taxon>
        <taxon>Pseudomonadati</taxon>
        <taxon>Pseudomonadota</taxon>
        <taxon>Gammaproteobacteria</taxon>
        <taxon>Lysobacterales</taxon>
        <taxon>Rhodanobacteraceae</taxon>
        <taxon>Dyella</taxon>
    </lineage>
</organism>
<feature type="transmembrane region" description="Helical" evidence="3">
    <location>
        <begin position="375"/>
        <end position="393"/>
    </location>
</feature>
<proteinExistence type="predicted"/>
<keyword evidence="3" id="KW-0472">Membrane</keyword>
<keyword evidence="1" id="KW-0677">Repeat</keyword>
<evidence type="ECO:0008006" key="6">
    <source>
        <dbReference type="Google" id="ProtNLM"/>
    </source>
</evidence>
<reference evidence="4" key="1">
    <citation type="submission" date="2020-10" db="EMBL/GenBank/DDBJ databases">
        <title>Phylogeny of dyella-like bacteria.</title>
        <authorList>
            <person name="Fu J."/>
        </authorList>
    </citation>
    <scope>NUCLEOTIDE SEQUENCE</scope>
    <source>
        <strain evidence="4">DHOC52</strain>
    </source>
</reference>